<organism evidence="2 3">
    <name type="scientific">Panicum miliaceum</name>
    <name type="common">Proso millet</name>
    <name type="synonym">Broomcorn millet</name>
    <dbReference type="NCBI Taxonomy" id="4540"/>
    <lineage>
        <taxon>Eukaryota</taxon>
        <taxon>Viridiplantae</taxon>
        <taxon>Streptophyta</taxon>
        <taxon>Embryophyta</taxon>
        <taxon>Tracheophyta</taxon>
        <taxon>Spermatophyta</taxon>
        <taxon>Magnoliopsida</taxon>
        <taxon>Liliopsida</taxon>
        <taxon>Poales</taxon>
        <taxon>Poaceae</taxon>
        <taxon>PACMAD clade</taxon>
        <taxon>Panicoideae</taxon>
        <taxon>Panicodae</taxon>
        <taxon>Paniceae</taxon>
        <taxon>Panicinae</taxon>
        <taxon>Panicum</taxon>
        <taxon>Panicum sect. Panicum</taxon>
    </lineage>
</organism>
<accession>A0A3L6SZP7</accession>
<gene>
    <name evidence="2" type="ORF">C2845_PM05G21380</name>
</gene>
<name>A0A3L6SZP7_PANMI</name>
<feature type="region of interest" description="Disordered" evidence="1">
    <location>
        <begin position="132"/>
        <end position="152"/>
    </location>
</feature>
<keyword evidence="3" id="KW-1185">Reference proteome</keyword>
<reference evidence="3" key="1">
    <citation type="journal article" date="2019" name="Nat. Commun.">
        <title>The genome of broomcorn millet.</title>
        <authorList>
            <person name="Zou C."/>
            <person name="Miki D."/>
            <person name="Li D."/>
            <person name="Tang Q."/>
            <person name="Xiao L."/>
            <person name="Rajput S."/>
            <person name="Deng P."/>
            <person name="Jia W."/>
            <person name="Huang R."/>
            <person name="Zhang M."/>
            <person name="Sun Y."/>
            <person name="Hu J."/>
            <person name="Fu X."/>
            <person name="Schnable P.S."/>
            <person name="Li F."/>
            <person name="Zhang H."/>
            <person name="Feng B."/>
            <person name="Zhu X."/>
            <person name="Liu R."/>
            <person name="Schnable J.C."/>
            <person name="Zhu J.-K."/>
            <person name="Zhang H."/>
        </authorList>
    </citation>
    <scope>NUCLEOTIDE SEQUENCE [LARGE SCALE GENOMIC DNA]</scope>
</reference>
<comment type="caution">
    <text evidence="2">The sequence shown here is derived from an EMBL/GenBank/DDBJ whole genome shotgun (WGS) entry which is preliminary data.</text>
</comment>
<proteinExistence type="predicted"/>
<evidence type="ECO:0000313" key="2">
    <source>
        <dbReference type="EMBL" id="RLN29156.1"/>
    </source>
</evidence>
<feature type="compositionally biased region" description="Polar residues" evidence="1">
    <location>
        <begin position="135"/>
        <end position="148"/>
    </location>
</feature>
<protein>
    <submittedName>
        <fullName evidence="2">Uncharacterized protein</fullName>
    </submittedName>
</protein>
<sequence>MHMKWLVTFKMGNKKQESKGKKDNSTTGDWERSKCARANLLNLVAQGLLQSEEMVQWKPSFRQYVLQEDVDQGHVELHRCPATNPDIPCADHLKPSAFRKLNSSRFDSDLLTDEELTDSDDDVPLAALLKKSGKEASSSLEVPSNPTKPQGVVRKCKLVLGGTSDDNTR</sequence>
<dbReference type="AlphaFoldDB" id="A0A3L6SZP7"/>
<dbReference type="EMBL" id="PQIB02000003">
    <property type="protein sequence ID" value="RLN29156.1"/>
    <property type="molecule type" value="Genomic_DNA"/>
</dbReference>
<evidence type="ECO:0000313" key="3">
    <source>
        <dbReference type="Proteomes" id="UP000275267"/>
    </source>
</evidence>
<dbReference type="Proteomes" id="UP000275267">
    <property type="component" value="Unassembled WGS sequence"/>
</dbReference>
<evidence type="ECO:0000256" key="1">
    <source>
        <dbReference type="SAM" id="MobiDB-lite"/>
    </source>
</evidence>